<reference evidence="1" key="1">
    <citation type="journal article" date="2022" name="bioRxiv">
        <title>Sequencing and chromosome-scale assembly of the giantPleurodeles waltlgenome.</title>
        <authorList>
            <person name="Brown T."/>
            <person name="Elewa A."/>
            <person name="Iarovenko S."/>
            <person name="Subramanian E."/>
            <person name="Araus A.J."/>
            <person name="Petzold A."/>
            <person name="Susuki M."/>
            <person name="Suzuki K.-i.T."/>
            <person name="Hayashi T."/>
            <person name="Toyoda A."/>
            <person name="Oliveira C."/>
            <person name="Osipova E."/>
            <person name="Leigh N.D."/>
            <person name="Simon A."/>
            <person name="Yun M.H."/>
        </authorList>
    </citation>
    <scope>NUCLEOTIDE SEQUENCE</scope>
    <source>
        <strain evidence="1">20211129_DDA</strain>
        <tissue evidence="1">Liver</tissue>
    </source>
</reference>
<evidence type="ECO:0000313" key="1">
    <source>
        <dbReference type="EMBL" id="KAJ1167402.1"/>
    </source>
</evidence>
<gene>
    <name evidence="1" type="ORF">NDU88_007794</name>
</gene>
<dbReference type="AlphaFoldDB" id="A0AAV7STY7"/>
<evidence type="ECO:0000313" key="2">
    <source>
        <dbReference type="Proteomes" id="UP001066276"/>
    </source>
</evidence>
<organism evidence="1 2">
    <name type="scientific">Pleurodeles waltl</name>
    <name type="common">Iberian ribbed newt</name>
    <dbReference type="NCBI Taxonomy" id="8319"/>
    <lineage>
        <taxon>Eukaryota</taxon>
        <taxon>Metazoa</taxon>
        <taxon>Chordata</taxon>
        <taxon>Craniata</taxon>
        <taxon>Vertebrata</taxon>
        <taxon>Euteleostomi</taxon>
        <taxon>Amphibia</taxon>
        <taxon>Batrachia</taxon>
        <taxon>Caudata</taxon>
        <taxon>Salamandroidea</taxon>
        <taxon>Salamandridae</taxon>
        <taxon>Pleurodelinae</taxon>
        <taxon>Pleurodeles</taxon>
    </lineage>
</organism>
<dbReference type="Proteomes" id="UP001066276">
    <property type="component" value="Chromosome 4_2"/>
</dbReference>
<sequence>MRSAEDATDRCPHAHCASFRPALERVLRVLPRTPPRQHARYDLYLSALKAHAQDPATLLRRRDYNKELRGTGDLISQDFVHPHRDRLPKEARLHPATPSTAAACNCLTTETAHCFKIIFDKLGKAYECQERSSEYEYRYLGMDQAMAHCGASGILLLLQIILKLYSLR</sequence>
<accession>A0AAV7STY7</accession>
<protein>
    <submittedName>
        <fullName evidence="1">Uncharacterized protein</fullName>
    </submittedName>
</protein>
<keyword evidence="2" id="KW-1185">Reference proteome</keyword>
<proteinExistence type="predicted"/>
<comment type="caution">
    <text evidence="1">The sequence shown here is derived from an EMBL/GenBank/DDBJ whole genome shotgun (WGS) entry which is preliminary data.</text>
</comment>
<dbReference type="EMBL" id="JANPWB010000008">
    <property type="protein sequence ID" value="KAJ1167402.1"/>
    <property type="molecule type" value="Genomic_DNA"/>
</dbReference>
<name>A0AAV7STY7_PLEWA</name>